<feature type="non-terminal residue" evidence="1">
    <location>
        <position position="1"/>
    </location>
</feature>
<protein>
    <submittedName>
        <fullName evidence="1">Glutathione S-transferase DHAR2</fullName>
    </submittedName>
</protein>
<keyword evidence="1" id="KW-0808">Transferase</keyword>
<reference evidence="1" key="2">
    <citation type="journal article" date="2015" name="Gigascience">
        <title>Reconstructing a comprehensive transcriptome assembly of a white-pupal translocated strain of the pest fruit fly Bactrocera cucurbitae.</title>
        <authorList>
            <person name="Sim S.B."/>
            <person name="Calla B."/>
            <person name="Hall B."/>
            <person name="DeRego T."/>
            <person name="Geib S.M."/>
        </authorList>
    </citation>
    <scope>NUCLEOTIDE SEQUENCE</scope>
</reference>
<proteinExistence type="predicted"/>
<name>A0A0A1WGN8_ZEUCU</name>
<dbReference type="GO" id="GO:0016740">
    <property type="term" value="F:transferase activity"/>
    <property type="evidence" value="ECO:0007669"/>
    <property type="project" value="UniProtKB-KW"/>
</dbReference>
<reference evidence="1" key="1">
    <citation type="submission" date="2014-11" db="EMBL/GenBank/DDBJ databases">
        <authorList>
            <person name="Geib S."/>
        </authorList>
    </citation>
    <scope>NUCLEOTIDE SEQUENCE</scope>
</reference>
<sequence>GLNFHFQSLYKLHKSCKVFEMFPVKMQFKMVYFLLFLLFQGLLTQAKPVPSITTKIGRSVGSGIGGAVITWGASKALVEFLEALCKLKDSNESSQETTIEYTYNLLCK</sequence>
<accession>A0A0A1WGN8</accession>
<dbReference type="AlphaFoldDB" id="A0A0A1WGN8"/>
<dbReference type="EMBL" id="GBXI01016627">
    <property type="protein sequence ID" value="JAC97664.1"/>
    <property type="molecule type" value="Transcribed_RNA"/>
</dbReference>
<organism evidence="1">
    <name type="scientific">Zeugodacus cucurbitae</name>
    <name type="common">Melon fruit fly</name>
    <name type="synonym">Bactrocera cucurbitae</name>
    <dbReference type="NCBI Taxonomy" id="28588"/>
    <lineage>
        <taxon>Eukaryota</taxon>
        <taxon>Metazoa</taxon>
        <taxon>Ecdysozoa</taxon>
        <taxon>Arthropoda</taxon>
        <taxon>Hexapoda</taxon>
        <taxon>Insecta</taxon>
        <taxon>Pterygota</taxon>
        <taxon>Neoptera</taxon>
        <taxon>Endopterygota</taxon>
        <taxon>Diptera</taxon>
        <taxon>Brachycera</taxon>
        <taxon>Muscomorpha</taxon>
        <taxon>Tephritoidea</taxon>
        <taxon>Tephritidae</taxon>
        <taxon>Zeugodacus</taxon>
        <taxon>Zeugodacus</taxon>
    </lineage>
</organism>
<gene>
    <name evidence="1" type="primary">DHAR2</name>
    <name evidence="1" type="ORF">g.1055</name>
</gene>
<evidence type="ECO:0000313" key="1">
    <source>
        <dbReference type="EMBL" id="JAC97664.1"/>
    </source>
</evidence>